<sequence length="76" mass="8103">MWQEADVLWPDTADELRGSGGLMWPFSGSSCGGGRAGRRVKPAPAWRDGWTTGPAASSPINIPANIARGVVALRRR</sequence>
<reference evidence="1" key="1">
    <citation type="journal article" date="2019" name="BMC Genomics">
        <title>A new reference genome for Sorghum bicolor reveals high levels of sequence similarity between sweet and grain genotypes: implications for the genetics of sugar metabolism.</title>
        <authorList>
            <person name="Cooper E.A."/>
            <person name="Brenton Z.W."/>
            <person name="Flinn B.S."/>
            <person name="Jenkins J."/>
            <person name="Shu S."/>
            <person name="Flowers D."/>
            <person name="Luo F."/>
            <person name="Wang Y."/>
            <person name="Xia P."/>
            <person name="Barry K."/>
            <person name="Daum C."/>
            <person name="Lipzen A."/>
            <person name="Yoshinaga Y."/>
            <person name="Schmutz J."/>
            <person name="Saski C."/>
            <person name="Vermerris W."/>
            <person name="Kresovich S."/>
        </authorList>
    </citation>
    <scope>NUCLEOTIDE SEQUENCE</scope>
</reference>
<reference evidence="1" key="2">
    <citation type="submission" date="2020-10" db="EMBL/GenBank/DDBJ databases">
        <authorList>
            <person name="Cooper E.A."/>
            <person name="Brenton Z.W."/>
            <person name="Flinn B.S."/>
            <person name="Jenkins J."/>
            <person name="Shu S."/>
            <person name="Flowers D."/>
            <person name="Luo F."/>
            <person name="Wang Y."/>
            <person name="Xia P."/>
            <person name="Barry K."/>
            <person name="Daum C."/>
            <person name="Lipzen A."/>
            <person name="Yoshinaga Y."/>
            <person name="Schmutz J."/>
            <person name="Saski C."/>
            <person name="Vermerris W."/>
            <person name="Kresovich S."/>
        </authorList>
    </citation>
    <scope>NUCLEOTIDE SEQUENCE</scope>
</reference>
<evidence type="ECO:0000313" key="2">
    <source>
        <dbReference type="Proteomes" id="UP000807115"/>
    </source>
</evidence>
<organism evidence="1 2">
    <name type="scientific">Sorghum bicolor</name>
    <name type="common">Sorghum</name>
    <name type="synonym">Sorghum vulgare</name>
    <dbReference type="NCBI Taxonomy" id="4558"/>
    <lineage>
        <taxon>Eukaryota</taxon>
        <taxon>Viridiplantae</taxon>
        <taxon>Streptophyta</taxon>
        <taxon>Embryophyta</taxon>
        <taxon>Tracheophyta</taxon>
        <taxon>Spermatophyta</taxon>
        <taxon>Magnoliopsida</taxon>
        <taxon>Liliopsida</taxon>
        <taxon>Poales</taxon>
        <taxon>Poaceae</taxon>
        <taxon>PACMAD clade</taxon>
        <taxon>Panicoideae</taxon>
        <taxon>Andropogonodae</taxon>
        <taxon>Andropogoneae</taxon>
        <taxon>Sorghinae</taxon>
        <taxon>Sorghum</taxon>
    </lineage>
</organism>
<protein>
    <submittedName>
        <fullName evidence="1">Uncharacterized protein</fullName>
    </submittedName>
</protein>
<gene>
    <name evidence="1" type="ORF">BDA96_03G318600</name>
</gene>
<accession>A0A921RHH3</accession>
<dbReference type="Proteomes" id="UP000807115">
    <property type="component" value="Chromosome 3"/>
</dbReference>
<evidence type="ECO:0000313" key="1">
    <source>
        <dbReference type="EMBL" id="KAG0539391.1"/>
    </source>
</evidence>
<name>A0A921RHH3_SORBI</name>
<proteinExistence type="predicted"/>
<dbReference type="EMBL" id="CM027682">
    <property type="protein sequence ID" value="KAG0539391.1"/>
    <property type="molecule type" value="Genomic_DNA"/>
</dbReference>
<dbReference type="AlphaFoldDB" id="A0A921RHH3"/>
<comment type="caution">
    <text evidence="1">The sequence shown here is derived from an EMBL/GenBank/DDBJ whole genome shotgun (WGS) entry which is preliminary data.</text>
</comment>